<evidence type="ECO:0000313" key="1">
    <source>
        <dbReference type="EMBL" id="KGG83639.1"/>
    </source>
</evidence>
<dbReference type="EMBL" id="AWTN01000140">
    <property type="protein sequence ID" value="KGG83639.1"/>
    <property type="molecule type" value="Genomic_DNA"/>
</dbReference>
<evidence type="ECO:0000313" key="2">
    <source>
        <dbReference type="Proteomes" id="UP000029567"/>
    </source>
</evidence>
<organism evidence="1 2">
    <name type="scientific">Comamonas thiooxydans</name>
    <dbReference type="NCBI Taxonomy" id="363952"/>
    <lineage>
        <taxon>Bacteria</taxon>
        <taxon>Pseudomonadati</taxon>
        <taxon>Pseudomonadota</taxon>
        <taxon>Betaproteobacteria</taxon>
        <taxon>Burkholderiales</taxon>
        <taxon>Comamonadaceae</taxon>
        <taxon>Comamonas</taxon>
    </lineage>
</organism>
<dbReference type="Proteomes" id="UP000029567">
    <property type="component" value="Unassembled WGS sequence"/>
</dbReference>
<sequence length="66" mass="8021">MVQLMQLHIWRLTSSDRAISFRMNMRHYFKVCNFSLFNILDTHYSARIPVRFVLVIVHKYSPDTYI</sequence>
<name>A0A0E3B7F0_9BURK</name>
<protein>
    <submittedName>
        <fullName evidence="1">Uncharacterized protein</fullName>
    </submittedName>
</protein>
<reference evidence="1 2" key="1">
    <citation type="submission" date="2013-09" db="EMBL/GenBank/DDBJ databases">
        <title>High correlation between genotypes and phenotypes of environmental bacteria Comamonas testosteroni strains.</title>
        <authorList>
            <person name="Liu L."/>
            <person name="Zhu W."/>
            <person name="Xia X."/>
            <person name="Xu B."/>
            <person name="Luo M."/>
            <person name="Wang G."/>
        </authorList>
    </citation>
    <scope>NUCLEOTIDE SEQUENCE [LARGE SCALE GENOMIC DNA]</scope>
    <source>
        <strain evidence="1 2">JL14</strain>
    </source>
</reference>
<gene>
    <name evidence="1" type="ORF">P245_25320</name>
</gene>
<dbReference type="AlphaFoldDB" id="A0A0E3B7F0"/>
<proteinExistence type="predicted"/>
<accession>A0A0E3B7F0</accession>
<comment type="caution">
    <text evidence="1">The sequence shown here is derived from an EMBL/GenBank/DDBJ whole genome shotgun (WGS) entry which is preliminary data.</text>
</comment>